<reference evidence="1" key="1">
    <citation type="submission" date="2015-07" db="EMBL/GenBank/DDBJ databases">
        <title>Adaptation to a free-living lifestyle via gene acquisitions in the diplomonad Trepomonas sp. PC1.</title>
        <authorList>
            <person name="Xu F."/>
            <person name="Jerlstrom-Hultqvist J."/>
            <person name="Kolisko M."/>
            <person name="Simpson A.G.B."/>
            <person name="Roger A.J."/>
            <person name="Svard S.G."/>
            <person name="Andersson J.O."/>
        </authorList>
    </citation>
    <scope>NUCLEOTIDE SEQUENCE</scope>
    <source>
        <strain evidence="1">PC1</strain>
    </source>
</reference>
<evidence type="ECO:0000313" key="1">
    <source>
        <dbReference type="EMBL" id="JAP89678.1"/>
    </source>
</evidence>
<sequence length="472" mass="56043">KYEDEKLEVIRKFSGLTTISTICQFCSRQFNLLDENIHIYVSGQHIENRAIQLEHLTKKDELTLDLVTCYKIPGMMVNQQLKQLAQSKIEFEDYIKSQQGQNMIKKYSNLYPEIKKFTDDMEKLRKMFLAAHEFKDDEDEQRVGITAQMLFDKEKFEQLLMKHPQVIQQLQLTGSVEEMQEQCLDKLFLDKIETNFELEMKIASNDDFLWDQYMSQPEFSKVVEYAQRLKIDNIREYAQKINIAQDQLGLFRVLFGSKIWGQYRFVKMLNDYYDRLARIFGSEALLNATEELQNPERLRYALMKLMSSESVQSATLEAVICFIDSDLWEEYCQTEKMKIQLEASQKTASTYKEMLNGHQIDSQIRQSLVNMAPIYNQQQFEEYLKKRDQQFVELLEGKFLVQKYESEPEKLRILLLKYTMMNNSGEVEMINRRFKLFEEIKEENGVENEKLLLNLIWKHDSDVDAIVSELYE</sequence>
<dbReference type="AlphaFoldDB" id="A0A146JZN5"/>
<dbReference type="EMBL" id="GDID01006928">
    <property type="protein sequence ID" value="JAP89678.1"/>
    <property type="molecule type" value="Transcribed_RNA"/>
</dbReference>
<accession>A0A146JZN5</accession>
<name>A0A146JZN5_9EUKA</name>
<protein>
    <submittedName>
        <fullName evidence="1">Uncharacterized protein</fullName>
    </submittedName>
</protein>
<organism evidence="1">
    <name type="scientific">Trepomonas sp. PC1</name>
    <dbReference type="NCBI Taxonomy" id="1076344"/>
    <lineage>
        <taxon>Eukaryota</taxon>
        <taxon>Metamonada</taxon>
        <taxon>Diplomonadida</taxon>
        <taxon>Hexamitidae</taxon>
        <taxon>Hexamitinae</taxon>
        <taxon>Trepomonas</taxon>
    </lineage>
</organism>
<feature type="non-terminal residue" evidence="1">
    <location>
        <position position="1"/>
    </location>
</feature>
<proteinExistence type="predicted"/>
<gene>
    <name evidence="1" type="ORF">TPC1_30827</name>
</gene>